<feature type="compositionally biased region" description="Low complexity" evidence="1">
    <location>
        <begin position="99"/>
        <end position="109"/>
    </location>
</feature>
<evidence type="ECO:0000313" key="3">
    <source>
        <dbReference type="Proteomes" id="UP000250140"/>
    </source>
</evidence>
<feature type="compositionally biased region" description="Pro residues" evidence="1">
    <location>
        <begin position="202"/>
        <end position="214"/>
    </location>
</feature>
<feature type="compositionally biased region" description="Low complexity" evidence="1">
    <location>
        <begin position="163"/>
        <end position="186"/>
    </location>
</feature>
<feature type="region of interest" description="Disordered" evidence="1">
    <location>
        <begin position="1"/>
        <end position="261"/>
    </location>
</feature>
<dbReference type="Proteomes" id="UP000250140">
    <property type="component" value="Unassembled WGS sequence"/>
</dbReference>
<feature type="compositionally biased region" description="Basic and acidic residues" evidence="1">
    <location>
        <begin position="153"/>
        <end position="162"/>
    </location>
</feature>
<protein>
    <submittedName>
        <fullName evidence="2">Uncharacterized protein</fullName>
    </submittedName>
</protein>
<evidence type="ECO:0000313" key="2">
    <source>
        <dbReference type="EMBL" id="OCL01643.1"/>
    </source>
</evidence>
<evidence type="ECO:0000256" key="1">
    <source>
        <dbReference type="SAM" id="MobiDB-lite"/>
    </source>
</evidence>
<feature type="non-terminal residue" evidence="2">
    <location>
        <position position="321"/>
    </location>
</feature>
<reference evidence="2 3" key="1">
    <citation type="journal article" date="2016" name="Nat. Commun.">
        <title>Ectomycorrhizal ecology is imprinted in the genome of the dominant symbiotic fungus Cenococcum geophilum.</title>
        <authorList>
            <consortium name="DOE Joint Genome Institute"/>
            <person name="Peter M."/>
            <person name="Kohler A."/>
            <person name="Ohm R.A."/>
            <person name="Kuo A."/>
            <person name="Krutzmann J."/>
            <person name="Morin E."/>
            <person name="Arend M."/>
            <person name="Barry K.W."/>
            <person name="Binder M."/>
            <person name="Choi C."/>
            <person name="Clum A."/>
            <person name="Copeland A."/>
            <person name="Grisel N."/>
            <person name="Haridas S."/>
            <person name="Kipfer T."/>
            <person name="LaButti K."/>
            <person name="Lindquist E."/>
            <person name="Lipzen A."/>
            <person name="Maire R."/>
            <person name="Meier B."/>
            <person name="Mihaltcheva S."/>
            <person name="Molinier V."/>
            <person name="Murat C."/>
            <person name="Poggeler S."/>
            <person name="Quandt C.A."/>
            <person name="Sperisen C."/>
            <person name="Tritt A."/>
            <person name="Tisserant E."/>
            <person name="Crous P.W."/>
            <person name="Henrissat B."/>
            <person name="Nehls U."/>
            <person name="Egli S."/>
            <person name="Spatafora J.W."/>
            <person name="Grigoriev I.V."/>
            <person name="Martin F.M."/>
        </authorList>
    </citation>
    <scope>NUCLEOTIDE SEQUENCE [LARGE SCALE GENOMIC DNA]</scope>
    <source>
        <strain evidence="2 3">CBS 207.34</strain>
    </source>
</reference>
<feature type="compositionally biased region" description="Low complexity" evidence="1">
    <location>
        <begin position="233"/>
        <end position="261"/>
    </location>
</feature>
<proteinExistence type="predicted"/>
<accession>A0A8E2ENC3</accession>
<organism evidence="2 3">
    <name type="scientific">Glonium stellatum</name>
    <dbReference type="NCBI Taxonomy" id="574774"/>
    <lineage>
        <taxon>Eukaryota</taxon>
        <taxon>Fungi</taxon>
        <taxon>Dikarya</taxon>
        <taxon>Ascomycota</taxon>
        <taxon>Pezizomycotina</taxon>
        <taxon>Dothideomycetes</taxon>
        <taxon>Pleosporomycetidae</taxon>
        <taxon>Gloniales</taxon>
        <taxon>Gloniaceae</taxon>
        <taxon>Glonium</taxon>
    </lineage>
</organism>
<gene>
    <name evidence="2" type="ORF">AOQ84DRAFT_214429</name>
</gene>
<feature type="compositionally biased region" description="Polar residues" evidence="1">
    <location>
        <begin position="11"/>
        <end position="33"/>
    </location>
</feature>
<keyword evidence="3" id="KW-1185">Reference proteome</keyword>
<dbReference type="AlphaFoldDB" id="A0A8E2ENC3"/>
<name>A0A8E2ENC3_9PEZI</name>
<sequence>MLILQSAGMGSHQSKPNETLPTPASSRTAQFLQSEGIPLSKDPFDVPQQNGSSIATSPSLTGRGNLPWYFDGSTPPPTQKRRPWRSPSVQGLAGNKSTPSLSPASPPLSDFSTSSEGLTPASSTFSRLSSASSITSPPTSPLSSVNSFTRKPVHNDPPKPDLRPAASSPSLFAAAARAANNPSQTQRRQRPPIPRTHLPHTPEAPPAYTPGPRPPPKRRQPSLDEQWPALQPSNTSNTFNSTSTMNTAPPLLPQQPAALAVPPSPTVSEMLELFSTGAYHMLTQEERDHLLAKILQGVQLQDMQPQENPLLHDLRAYDIDT</sequence>
<dbReference type="EMBL" id="KV751095">
    <property type="protein sequence ID" value="OCL01643.1"/>
    <property type="molecule type" value="Genomic_DNA"/>
</dbReference>
<feature type="compositionally biased region" description="Low complexity" evidence="1">
    <location>
        <begin position="119"/>
        <end position="144"/>
    </location>
</feature>
<feature type="compositionally biased region" description="Polar residues" evidence="1">
    <location>
        <begin position="47"/>
        <end position="62"/>
    </location>
</feature>